<comment type="caution">
    <text evidence="1">The sequence shown here is derived from an EMBL/GenBank/DDBJ whole genome shotgun (WGS) entry which is preliminary data.</text>
</comment>
<name>A0AAE1BA16_9GAST</name>
<keyword evidence="2" id="KW-1185">Reference proteome</keyword>
<gene>
    <name evidence="1" type="ORF">RRG08_033198</name>
</gene>
<evidence type="ECO:0000313" key="1">
    <source>
        <dbReference type="EMBL" id="KAK3802539.1"/>
    </source>
</evidence>
<dbReference type="AlphaFoldDB" id="A0AAE1BA16"/>
<protein>
    <submittedName>
        <fullName evidence="1">Uncharacterized protein</fullName>
    </submittedName>
</protein>
<sequence length="97" mass="11001">MNVGEGKRWGHQKTRHYFPTAARGVGRFRKWPCILRPKGSASAVTGLGQPVNASVIVREAGRMRSAQHKFRNVSSLVYRHFPSFRNLAMYTYIKVAP</sequence>
<accession>A0AAE1BA16</accession>
<dbReference type="Proteomes" id="UP001283361">
    <property type="component" value="Unassembled WGS sequence"/>
</dbReference>
<reference evidence="1" key="1">
    <citation type="journal article" date="2023" name="G3 (Bethesda)">
        <title>A reference genome for the long-term kleptoplast-retaining sea slug Elysia crispata morphotype clarki.</title>
        <authorList>
            <person name="Eastman K.E."/>
            <person name="Pendleton A.L."/>
            <person name="Shaikh M.A."/>
            <person name="Suttiyut T."/>
            <person name="Ogas R."/>
            <person name="Tomko P."/>
            <person name="Gavelis G."/>
            <person name="Widhalm J.R."/>
            <person name="Wisecaver J.H."/>
        </authorList>
    </citation>
    <scope>NUCLEOTIDE SEQUENCE</scope>
    <source>
        <strain evidence="1">ECLA1</strain>
    </source>
</reference>
<dbReference type="EMBL" id="JAWDGP010000228">
    <property type="protein sequence ID" value="KAK3802539.1"/>
    <property type="molecule type" value="Genomic_DNA"/>
</dbReference>
<evidence type="ECO:0000313" key="2">
    <source>
        <dbReference type="Proteomes" id="UP001283361"/>
    </source>
</evidence>
<proteinExistence type="predicted"/>
<organism evidence="1 2">
    <name type="scientific">Elysia crispata</name>
    <name type="common">lettuce slug</name>
    <dbReference type="NCBI Taxonomy" id="231223"/>
    <lineage>
        <taxon>Eukaryota</taxon>
        <taxon>Metazoa</taxon>
        <taxon>Spiralia</taxon>
        <taxon>Lophotrochozoa</taxon>
        <taxon>Mollusca</taxon>
        <taxon>Gastropoda</taxon>
        <taxon>Heterobranchia</taxon>
        <taxon>Euthyneura</taxon>
        <taxon>Panpulmonata</taxon>
        <taxon>Sacoglossa</taxon>
        <taxon>Placobranchoidea</taxon>
        <taxon>Plakobranchidae</taxon>
        <taxon>Elysia</taxon>
    </lineage>
</organism>